<comment type="caution">
    <text evidence="1">The sequence shown here is derived from an EMBL/GenBank/DDBJ whole genome shotgun (WGS) entry which is preliminary data.</text>
</comment>
<protein>
    <submittedName>
        <fullName evidence="1">Uncharacterized protein</fullName>
    </submittedName>
</protein>
<sequence length="64" mass="7485">MITINPELTKMQKEFEQNLKKMDLNLSDNQIKEKLALSDLVLMFSFVDFCTSFDPSDVVKFYSD</sequence>
<proteinExistence type="predicted"/>
<gene>
    <name evidence="1" type="ORF">EDC42_0745</name>
</gene>
<evidence type="ECO:0000313" key="1">
    <source>
        <dbReference type="EMBL" id="RPF51422.1"/>
    </source>
</evidence>
<keyword evidence="2" id="KW-1185">Reference proteome</keyword>
<evidence type="ECO:0000313" key="2">
    <source>
        <dbReference type="Proteomes" id="UP000271783"/>
    </source>
</evidence>
<reference evidence="1 2" key="1">
    <citation type="submission" date="2018-11" db="EMBL/GenBank/DDBJ databases">
        <title>Genomic Encyclopedia of Type Strains, Phase IV (KMG-IV): sequencing the most valuable type-strain genomes for metagenomic binning, comparative biology and taxonomic classification.</title>
        <authorList>
            <person name="Goeker M."/>
        </authorList>
    </citation>
    <scope>NUCLEOTIDE SEQUENCE [LARGE SCALE GENOMIC DNA]</scope>
    <source>
        <strain evidence="1 2">DSM 11977</strain>
    </source>
</reference>
<dbReference type="RefSeq" id="WP_123833387.1">
    <property type="nucleotide sequence ID" value="NZ_RKRG01000002.1"/>
</dbReference>
<accession>A0A3N5BVL8</accession>
<organism evidence="1 2">
    <name type="scientific">Methanobrevibacter gottschalkii DSM 11977</name>
    <dbReference type="NCBI Taxonomy" id="1122229"/>
    <lineage>
        <taxon>Archaea</taxon>
        <taxon>Methanobacteriati</taxon>
        <taxon>Methanobacteriota</taxon>
        <taxon>Methanomada group</taxon>
        <taxon>Methanobacteria</taxon>
        <taxon>Methanobacteriales</taxon>
        <taxon>Methanobacteriaceae</taxon>
        <taxon>Methanobrevibacter</taxon>
    </lineage>
</organism>
<name>A0A3N5BVL8_9EURY</name>
<dbReference type="EMBL" id="RKRG01000002">
    <property type="protein sequence ID" value="RPF51422.1"/>
    <property type="molecule type" value="Genomic_DNA"/>
</dbReference>
<dbReference type="Proteomes" id="UP000271783">
    <property type="component" value="Unassembled WGS sequence"/>
</dbReference>
<dbReference type="AlphaFoldDB" id="A0A3N5BVL8"/>